<sequence length="41" mass="4624">MCWSAVDCCRSNSVYFKLKIISSYCDGTTVGVRSNHYKITS</sequence>
<dbReference type="EMBL" id="OV725077">
    <property type="protein sequence ID" value="CAH1391140.1"/>
    <property type="molecule type" value="Genomic_DNA"/>
</dbReference>
<gene>
    <name evidence="1" type="ORF">NEZAVI_LOCUS2217</name>
</gene>
<dbReference type="AlphaFoldDB" id="A0A9P0H2J5"/>
<name>A0A9P0H2J5_NEZVI</name>
<organism evidence="1 2">
    <name type="scientific">Nezara viridula</name>
    <name type="common">Southern green stink bug</name>
    <name type="synonym">Cimex viridulus</name>
    <dbReference type="NCBI Taxonomy" id="85310"/>
    <lineage>
        <taxon>Eukaryota</taxon>
        <taxon>Metazoa</taxon>
        <taxon>Ecdysozoa</taxon>
        <taxon>Arthropoda</taxon>
        <taxon>Hexapoda</taxon>
        <taxon>Insecta</taxon>
        <taxon>Pterygota</taxon>
        <taxon>Neoptera</taxon>
        <taxon>Paraneoptera</taxon>
        <taxon>Hemiptera</taxon>
        <taxon>Heteroptera</taxon>
        <taxon>Panheteroptera</taxon>
        <taxon>Pentatomomorpha</taxon>
        <taxon>Pentatomoidea</taxon>
        <taxon>Pentatomidae</taxon>
        <taxon>Pentatominae</taxon>
        <taxon>Nezara</taxon>
    </lineage>
</organism>
<evidence type="ECO:0000313" key="2">
    <source>
        <dbReference type="Proteomes" id="UP001152798"/>
    </source>
</evidence>
<proteinExistence type="predicted"/>
<protein>
    <submittedName>
        <fullName evidence="1">Uncharacterized protein</fullName>
    </submittedName>
</protein>
<dbReference type="Proteomes" id="UP001152798">
    <property type="component" value="Chromosome 1"/>
</dbReference>
<accession>A0A9P0H2J5</accession>
<keyword evidence="2" id="KW-1185">Reference proteome</keyword>
<evidence type="ECO:0000313" key="1">
    <source>
        <dbReference type="EMBL" id="CAH1391140.1"/>
    </source>
</evidence>
<reference evidence="1" key="1">
    <citation type="submission" date="2022-01" db="EMBL/GenBank/DDBJ databases">
        <authorList>
            <person name="King R."/>
        </authorList>
    </citation>
    <scope>NUCLEOTIDE SEQUENCE</scope>
</reference>